<dbReference type="Proteomes" id="UP000681340">
    <property type="component" value="Unassembled WGS sequence"/>
</dbReference>
<dbReference type="InterPro" id="IPR050204">
    <property type="entry name" value="AraC_XylS_family_regulators"/>
</dbReference>
<dbReference type="GO" id="GO:0003700">
    <property type="term" value="F:DNA-binding transcription factor activity"/>
    <property type="evidence" value="ECO:0007669"/>
    <property type="project" value="InterPro"/>
</dbReference>
<dbReference type="Gene3D" id="1.10.10.60">
    <property type="entry name" value="Homeodomain-like"/>
    <property type="match status" value="2"/>
</dbReference>
<keyword evidence="1" id="KW-0805">Transcription regulation</keyword>
<comment type="caution">
    <text evidence="5">The sequence shown here is derived from an EMBL/GenBank/DDBJ whole genome shotgun (WGS) entry which is preliminary data.</text>
</comment>
<evidence type="ECO:0000256" key="3">
    <source>
        <dbReference type="ARBA" id="ARBA00023163"/>
    </source>
</evidence>
<dbReference type="PANTHER" id="PTHR46796">
    <property type="entry name" value="HTH-TYPE TRANSCRIPTIONAL ACTIVATOR RHAS-RELATED"/>
    <property type="match status" value="1"/>
</dbReference>
<evidence type="ECO:0000313" key="6">
    <source>
        <dbReference type="Proteomes" id="UP000681340"/>
    </source>
</evidence>
<accession>A0A919S6R6</accession>
<gene>
    <name evidence="5" type="primary">altA</name>
    <name evidence="5" type="ORF">Aau02nite_22940</name>
</gene>
<dbReference type="SMART" id="SM00342">
    <property type="entry name" value="HTH_ARAC"/>
    <property type="match status" value="1"/>
</dbReference>
<dbReference type="InterPro" id="IPR009057">
    <property type="entry name" value="Homeodomain-like_sf"/>
</dbReference>
<dbReference type="InterPro" id="IPR018060">
    <property type="entry name" value="HTH_AraC"/>
</dbReference>
<evidence type="ECO:0000259" key="4">
    <source>
        <dbReference type="PROSITE" id="PS01124"/>
    </source>
</evidence>
<keyword evidence="2" id="KW-0238">DNA-binding</keyword>
<dbReference type="PROSITE" id="PS01124">
    <property type="entry name" value="HTH_ARAC_FAMILY_2"/>
    <property type="match status" value="1"/>
</dbReference>
<dbReference type="SUPFAM" id="SSF46689">
    <property type="entry name" value="Homeodomain-like"/>
    <property type="match status" value="2"/>
</dbReference>
<protein>
    <submittedName>
        <fullName evidence="5">AraC family transcriptional regulator</fullName>
    </submittedName>
</protein>
<dbReference type="AlphaFoldDB" id="A0A919S6R6"/>
<keyword evidence="3" id="KW-0804">Transcription</keyword>
<evidence type="ECO:0000313" key="5">
    <source>
        <dbReference type="EMBL" id="GIM66433.1"/>
    </source>
</evidence>
<evidence type="ECO:0000256" key="1">
    <source>
        <dbReference type="ARBA" id="ARBA00023015"/>
    </source>
</evidence>
<name>A0A919S6R6_9ACTN</name>
<sequence>MPWLEVLFVRGSHSYSEYMLDRGYTLSITCSDTAPPLRYRGLDHPPAGTGTITVVEPDEVVQPLVAGPVTAHFTTFTVLRPQPLLDANPQKEPPRFSHLHYADPELHTEFATLHLGLTTGLDHETLQAMSAALLRKLVDRHAAPPGTVTEPHRPRALRTVRQILRDRIDSNITLDELAAVAGFSRHHVQRSFRQAYGVPPHRYRTLLRLASARALLAQGLPMVDVAPRLSYFDQSQFNRYFRKAFGISAGAYARAVR</sequence>
<dbReference type="PANTHER" id="PTHR46796:SF2">
    <property type="entry name" value="TRANSCRIPTIONAL REGULATORY PROTEIN"/>
    <property type="match status" value="1"/>
</dbReference>
<feature type="domain" description="HTH araC/xylS-type" evidence="4">
    <location>
        <begin position="158"/>
        <end position="255"/>
    </location>
</feature>
<dbReference type="Pfam" id="PF12833">
    <property type="entry name" value="HTH_18"/>
    <property type="match status" value="1"/>
</dbReference>
<dbReference type="EMBL" id="BOQL01000019">
    <property type="protein sequence ID" value="GIM66433.1"/>
    <property type="molecule type" value="Genomic_DNA"/>
</dbReference>
<proteinExistence type="predicted"/>
<dbReference type="GO" id="GO:0043565">
    <property type="term" value="F:sequence-specific DNA binding"/>
    <property type="evidence" value="ECO:0007669"/>
    <property type="project" value="InterPro"/>
</dbReference>
<reference evidence="5" key="1">
    <citation type="submission" date="2021-03" db="EMBL/GenBank/DDBJ databases">
        <title>Whole genome shotgun sequence of Actinoplanes auranticolor NBRC 12245.</title>
        <authorList>
            <person name="Komaki H."/>
            <person name="Tamura T."/>
        </authorList>
    </citation>
    <scope>NUCLEOTIDE SEQUENCE</scope>
    <source>
        <strain evidence="5">NBRC 12245</strain>
    </source>
</reference>
<evidence type="ECO:0000256" key="2">
    <source>
        <dbReference type="ARBA" id="ARBA00023125"/>
    </source>
</evidence>
<organism evidence="5 6">
    <name type="scientific">Actinoplanes auranticolor</name>
    <dbReference type="NCBI Taxonomy" id="47988"/>
    <lineage>
        <taxon>Bacteria</taxon>
        <taxon>Bacillati</taxon>
        <taxon>Actinomycetota</taxon>
        <taxon>Actinomycetes</taxon>
        <taxon>Micromonosporales</taxon>
        <taxon>Micromonosporaceae</taxon>
        <taxon>Actinoplanes</taxon>
    </lineage>
</organism>
<keyword evidence="6" id="KW-1185">Reference proteome</keyword>